<keyword evidence="1" id="KW-1185">Reference proteome</keyword>
<evidence type="ECO:0000313" key="2">
    <source>
        <dbReference type="RefSeq" id="XP_029021880.1"/>
    </source>
</evidence>
<dbReference type="KEGG" id="bspl:114865031"/>
<gene>
    <name evidence="2" type="primary">zgc:195212</name>
</gene>
<dbReference type="GeneID" id="114865031"/>
<name>A0A6P7NV34_BETSP</name>
<dbReference type="Proteomes" id="UP000515150">
    <property type="component" value="Chromosome 10"/>
</dbReference>
<dbReference type="RefSeq" id="XP_029021880.1">
    <property type="nucleotide sequence ID" value="XM_029166047.3"/>
</dbReference>
<organism evidence="1 2">
    <name type="scientific">Betta splendens</name>
    <name type="common">Siamese fighting fish</name>
    <dbReference type="NCBI Taxonomy" id="158456"/>
    <lineage>
        <taxon>Eukaryota</taxon>
        <taxon>Metazoa</taxon>
        <taxon>Chordata</taxon>
        <taxon>Craniata</taxon>
        <taxon>Vertebrata</taxon>
        <taxon>Euteleostomi</taxon>
        <taxon>Actinopterygii</taxon>
        <taxon>Neopterygii</taxon>
        <taxon>Teleostei</taxon>
        <taxon>Neoteleostei</taxon>
        <taxon>Acanthomorphata</taxon>
        <taxon>Anabantaria</taxon>
        <taxon>Anabantiformes</taxon>
        <taxon>Anabantoidei</taxon>
        <taxon>Osphronemidae</taxon>
        <taxon>Betta</taxon>
    </lineage>
</organism>
<proteinExistence type="predicted"/>
<dbReference type="GO" id="GO:0042138">
    <property type="term" value="P:meiotic DNA double-strand break formation"/>
    <property type="evidence" value="ECO:0007669"/>
    <property type="project" value="InterPro"/>
</dbReference>
<evidence type="ECO:0000313" key="1">
    <source>
        <dbReference type="Proteomes" id="UP000515150"/>
    </source>
</evidence>
<dbReference type="OrthoDB" id="8810337at2759"/>
<dbReference type="InterPro" id="IPR028040">
    <property type="entry name" value="TopoVIB-like"/>
</dbReference>
<sequence>MLHVFFHPHLQALRLVVVLGKQRKRRGVNAAGGLLVLLWTETAASSHHVNCAVAAAGPWFAGIKKNEVSLVLADLKGSLFPSHKPCPEPEPEELCAFTELHGPLKLLLSFQMKDVRSFSPEWQTHLDAFLHTFSLANAEIELYLKLKCNQKTLQRVFRVEIKYKVAPSVILDVTCKTQPPECVRKGCWCHGGHPVLGSRLPLIIPLHVMDQGLYGELSIQLVTLLSPCILQYPNLETKLTELQVFVYSPSNLPVRGLSTFFQMLPAHLDTHELGVRGIHCFSLKDFLYSCIYKIHYENWEHAERESSSVQQSLLLFFFLQHRDPFISQLSDLMAAERLIEHHLEDILSNNKQALTAAVQSELKNTLKAQNHRTQEQEKLNSAVKVILNSSISIVSSSSNMEFRNACLNSMKVRDTHELSVSLFESLRRVTSWKFKSNDSCFSAQTEQRPESDVRTRTEI</sequence>
<dbReference type="PANTHER" id="PTHR14652:SF2">
    <property type="entry name" value="TYPE 2 DNA TOPOISOMERASE 6 SUBUNIT B-LIKE"/>
    <property type="match status" value="1"/>
</dbReference>
<protein>
    <submittedName>
        <fullName evidence="2">DUF4554 domain-containing protein isoform X1</fullName>
    </submittedName>
</protein>
<dbReference type="InParanoid" id="A0A6P7NV34"/>
<reference evidence="2" key="1">
    <citation type="submission" date="2025-08" db="UniProtKB">
        <authorList>
            <consortium name="RefSeq"/>
        </authorList>
    </citation>
    <scope>IDENTIFICATION</scope>
</reference>
<dbReference type="Pfam" id="PF15091">
    <property type="entry name" value="DUF4554"/>
    <property type="match status" value="1"/>
</dbReference>
<dbReference type="AlphaFoldDB" id="A0A6P7NV34"/>
<accession>A0A6P7NV34</accession>
<dbReference type="PANTHER" id="PTHR14652">
    <property type="entry name" value="TYPE 2 DNA TOPOISOMERASE 6 SUBUNIT B-LIKE"/>
    <property type="match status" value="1"/>
</dbReference>